<evidence type="ECO:0000256" key="2">
    <source>
        <dbReference type="SAM" id="SignalP"/>
    </source>
</evidence>
<keyword evidence="2" id="KW-0732">Signal</keyword>
<feature type="coiled-coil region" evidence="1">
    <location>
        <begin position="36"/>
        <end position="103"/>
    </location>
</feature>
<evidence type="ECO:0000256" key="1">
    <source>
        <dbReference type="SAM" id="Coils"/>
    </source>
</evidence>
<organism evidence="3 4">
    <name type="scientific">Candidatus Akkermansia intestinigallinarum</name>
    <dbReference type="NCBI Taxonomy" id="2838431"/>
    <lineage>
        <taxon>Bacteria</taxon>
        <taxon>Pseudomonadati</taxon>
        <taxon>Verrucomicrobiota</taxon>
        <taxon>Verrucomicrobiia</taxon>
        <taxon>Verrucomicrobiales</taxon>
        <taxon>Akkermansiaceae</taxon>
        <taxon>Akkermansia</taxon>
    </lineage>
</organism>
<dbReference type="EMBL" id="DXFQ01000052">
    <property type="protein sequence ID" value="HIX19604.1"/>
    <property type="molecule type" value="Genomic_DNA"/>
</dbReference>
<evidence type="ECO:0000313" key="4">
    <source>
        <dbReference type="Proteomes" id="UP000823964"/>
    </source>
</evidence>
<feature type="chain" id="PRO_5039525475" evidence="2">
    <location>
        <begin position="27"/>
        <end position="236"/>
    </location>
</feature>
<name>A0A9D1VB52_9BACT</name>
<sequence>MLALHRCNSLLAVALAGAMAVGGAVAEAEDAKDAKIASLERQLATMRESYAMARADADAARSQLREIRERLEALGGSALGESEERLIETVAQLRRSQQQLQEMRQCMLRLTAAVGTYLQSALVEDAEARVALEAAMLDADVALGFRQPQQDEFTGTLDAATVLSIDSESGLIVINAGREAGVKVGMPMLITRGSETVAEAIVTDVRKKVSGLLVRKHLNPTLKVSTGDQASLTSND</sequence>
<protein>
    <submittedName>
        <fullName evidence="3">Uncharacterized protein</fullName>
    </submittedName>
</protein>
<evidence type="ECO:0000313" key="3">
    <source>
        <dbReference type="EMBL" id="HIX19604.1"/>
    </source>
</evidence>
<reference evidence="3" key="1">
    <citation type="journal article" date="2021" name="PeerJ">
        <title>Extensive microbial diversity within the chicken gut microbiome revealed by metagenomics and culture.</title>
        <authorList>
            <person name="Gilroy R."/>
            <person name="Ravi A."/>
            <person name="Getino M."/>
            <person name="Pursley I."/>
            <person name="Horton D.L."/>
            <person name="Alikhan N.F."/>
            <person name="Baker D."/>
            <person name="Gharbi K."/>
            <person name="Hall N."/>
            <person name="Watson M."/>
            <person name="Adriaenssens E.M."/>
            <person name="Foster-Nyarko E."/>
            <person name="Jarju S."/>
            <person name="Secka A."/>
            <person name="Antonio M."/>
            <person name="Oren A."/>
            <person name="Chaudhuri R.R."/>
            <person name="La Ragione R."/>
            <person name="Hildebrand F."/>
            <person name="Pallen M.J."/>
        </authorList>
    </citation>
    <scope>NUCLEOTIDE SEQUENCE</scope>
    <source>
        <strain evidence="3">14975</strain>
    </source>
</reference>
<feature type="signal peptide" evidence="2">
    <location>
        <begin position="1"/>
        <end position="26"/>
    </location>
</feature>
<accession>A0A9D1VB52</accession>
<dbReference type="AlphaFoldDB" id="A0A9D1VB52"/>
<reference evidence="3" key="2">
    <citation type="submission" date="2021-04" db="EMBL/GenBank/DDBJ databases">
        <authorList>
            <person name="Gilroy R."/>
        </authorList>
    </citation>
    <scope>NUCLEOTIDE SEQUENCE</scope>
    <source>
        <strain evidence="3">14975</strain>
    </source>
</reference>
<keyword evidence="1" id="KW-0175">Coiled coil</keyword>
<dbReference type="Proteomes" id="UP000823964">
    <property type="component" value="Unassembled WGS sequence"/>
</dbReference>
<proteinExistence type="predicted"/>
<comment type="caution">
    <text evidence="3">The sequence shown here is derived from an EMBL/GenBank/DDBJ whole genome shotgun (WGS) entry which is preliminary data.</text>
</comment>
<gene>
    <name evidence="3" type="ORF">H9862_03250</name>
</gene>